<reference evidence="1" key="1">
    <citation type="submission" date="2012-04" db="EMBL/GenBank/DDBJ databases">
        <title>The Genome Sequence of Loa loa.</title>
        <authorList>
            <consortium name="The Broad Institute Genome Sequencing Platform"/>
            <consortium name="Broad Institute Genome Sequencing Center for Infectious Disease"/>
            <person name="Nutman T.B."/>
            <person name="Fink D.L."/>
            <person name="Russ C."/>
            <person name="Young S."/>
            <person name="Zeng Q."/>
            <person name="Gargeya S."/>
            <person name="Alvarado L."/>
            <person name="Berlin A."/>
            <person name="Chapman S.B."/>
            <person name="Chen Z."/>
            <person name="Freedman E."/>
            <person name="Gellesch M."/>
            <person name="Goldberg J."/>
            <person name="Griggs A."/>
            <person name="Gujja S."/>
            <person name="Heilman E.R."/>
            <person name="Heiman D."/>
            <person name="Howarth C."/>
            <person name="Mehta T."/>
            <person name="Neiman D."/>
            <person name="Pearson M."/>
            <person name="Roberts A."/>
            <person name="Saif S."/>
            <person name="Shea T."/>
            <person name="Shenoy N."/>
            <person name="Sisk P."/>
            <person name="Stolte C."/>
            <person name="Sykes S."/>
            <person name="White J."/>
            <person name="Yandava C."/>
            <person name="Haas B."/>
            <person name="Henn M.R."/>
            <person name="Nusbaum C."/>
            <person name="Birren B."/>
        </authorList>
    </citation>
    <scope>NUCLEOTIDE SEQUENCE [LARGE SCALE GENOMIC DNA]</scope>
</reference>
<protein>
    <submittedName>
        <fullName evidence="1">Uncharacterized protein</fullName>
    </submittedName>
</protein>
<organism evidence="1">
    <name type="scientific">Loa loa</name>
    <name type="common">Eye worm</name>
    <name type="synonym">Filaria loa</name>
    <dbReference type="NCBI Taxonomy" id="7209"/>
    <lineage>
        <taxon>Eukaryota</taxon>
        <taxon>Metazoa</taxon>
        <taxon>Ecdysozoa</taxon>
        <taxon>Nematoda</taxon>
        <taxon>Chromadorea</taxon>
        <taxon>Rhabditida</taxon>
        <taxon>Spirurina</taxon>
        <taxon>Spiruromorpha</taxon>
        <taxon>Filarioidea</taxon>
        <taxon>Onchocercidae</taxon>
        <taxon>Loa</taxon>
    </lineage>
</organism>
<dbReference type="GeneID" id="9941506"/>
<dbReference type="AlphaFoldDB" id="A0A1S0U2L4"/>
<dbReference type="CTD" id="9941506"/>
<dbReference type="RefSeq" id="XP_003139687.1">
    <property type="nucleotide sequence ID" value="XM_003139639.1"/>
</dbReference>
<gene>
    <name evidence="1" type="ORF">LOAG_04102</name>
</gene>
<accession>A0A1S0U2L4</accession>
<proteinExistence type="predicted"/>
<name>A0A1S0U2L4_LOALO</name>
<evidence type="ECO:0000313" key="1">
    <source>
        <dbReference type="EMBL" id="EFO24379.1"/>
    </source>
</evidence>
<dbReference type="InParanoid" id="A0A1S0U2L4"/>
<sequence>MTTLHIGTSFIMKTLIVIEESRSLHSTDSIRSSPLKPISPKPKGYDVTATSNLHVDVIRSQINNSSRMIYDIPGARIPELLQFKPWNCEMSSVANPKTGETVLVGVLAAPIGAYIISLVESRRTSFPSTFL</sequence>
<dbReference type="KEGG" id="loa:LOAG_04102"/>
<dbReference type="EMBL" id="JH712081">
    <property type="protein sequence ID" value="EFO24379.1"/>
    <property type="molecule type" value="Genomic_DNA"/>
</dbReference>